<dbReference type="GO" id="GO:0005996">
    <property type="term" value="P:monosaccharide metabolic process"/>
    <property type="evidence" value="ECO:0007669"/>
    <property type="project" value="InterPro"/>
</dbReference>
<dbReference type="PROSITE" id="PS51257">
    <property type="entry name" value="PROKAR_LIPOPROTEIN"/>
    <property type="match status" value="1"/>
</dbReference>
<dbReference type="EC" id="5.4.99.62" evidence="2"/>
<comment type="catalytic activity">
    <reaction evidence="1">
        <text>beta-D-ribopyranose = beta-D-ribofuranose</text>
        <dbReference type="Rhea" id="RHEA:25432"/>
        <dbReference type="ChEBI" id="CHEBI:27476"/>
        <dbReference type="ChEBI" id="CHEBI:47002"/>
        <dbReference type="EC" id="5.4.99.62"/>
    </reaction>
</comment>
<name>A0A7G5DXK5_9SPHI</name>
<evidence type="ECO:0000256" key="2">
    <source>
        <dbReference type="ARBA" id="ARBA00012862"/>
    </source>
</evidence>
<keyword evidence="6" id="KW-1185">Reference proteome</keyword>
<dbReference type="EMBL" id="CP058555">
    <property type="protein sequence ID" value="QMV66480.1"/>
    <property type="molecule type" value="Genomic_DNA"/>
</dbReference>
<dbReference type="GO" id="GO:0048029">
    <property type="term" value="F:monosaccharide binding"/>
    <property type="evidence" value="ECO:0007669"/>
    <property type="project" value="InterPro"/>
</dbReference>
<evidence type="ECO:0000256" key="4">
    <source>
        <dbReference type="SAM" id="SignalP"/>
    </source>
</evidence>
<feature type="signal peptide" evidence="4">
    <location>
        <begin position="1"/>
        <end position="18"/>
    </location>
</feature>
<evidence type="ECO:0000313" key="5">
    <source>
        <dbReference type="EMBL" id="QMV66480.1"/>
    </source>
</evidence>
<dbReference type="Proteomes" id="UP000515450">
    <property type="component" value="Chromosome"/>
</dbReference>
<evidence type="ECO:0000256" key="1">
    <source>
        <dbReference type="ARBA" id="ARBA00000223"/>
    </source>
</evidence>
<evidence type="ECO:0000256" key="3">
    <source>
        <dbReference type="ARBA" id="ARBA00023235"/>
    </source>
</evidence>
<dbReference type="GO" id="GO:0062193">
    <property type="term" value="F:D-ribose pyranase activity"/>
    <property type="evidence" value="ECO:0007669"/>
    <property type="project" value="UniProtKB-EC"/>
</dbReference>
<dbReference type="AlphaFoldDB" id="A0A7G5DXK5"/>
<feature type="chain" id="PRO_5028851039" description="D-ribose pyranase" evidence="4">
    <location>
        <begin position="19"/>
        <end position="192"/>
    </location>
</feature>
<sequence length="192" mass="22217">MKKWINNLLLFMMLAVMVACESSPRHLGDPPLKPDWKDLFSQQLPLLGHRNWILIVDKAYPAPATKNMLIINTGRKMPEVLDTALRLLDKQTHIRPVFYQDKELGYLDETIAPGLKAYQESLKKLLPNIKLTPLMHEEVFAKMDKAAQLFGVVVLKTESTLPYSSLFIELDCKYWDADRERILRQRLADQVK</sequence>
<accession>A0A7G5DXK5</accession>
<keyword evidence="4" id="KW-0732">Signal</keyword>
<dbReference type="InterPro" id="IPR023750">
    <property type="entry name" value="RbsD-like_sf"/>
</dbReference>
<dbReference type="SUPFAM" id="SSF102546">
    <property type="entry name" value="RbsD-like"/>
    <property type="match status" value="1"/>
</dbReference>
<keyword evidence="3" id="KW-0413">Isomerase</keyword>
<dbReference type="Gene3D" id="3.40.1650.10">
    <property type="entry name" value="RbsD-like domain"/>
    <property type="match status" value="1"/>
</dbReference>
<dbReference type="Pfam" id="PF05025">
    <property type="entry name" value="RbsD_FucU"/>
    <property type="match status" value="1"/>
</dbReference>
<protein>
    <recommendedName>
        <fullName evidence="2">D-ribose pyranase</fullName>
        <ecNumber evidence="2">5.4.99.62</ecNumber>
    </recommendedName>
</protein>
<dbReference type="InterPro" id="IPR007721">
    <property type="entry name" value="RbsD_FucU"/>
</dbReference>
<evidence type="ECO:0000313" key="6">
    <source>
        <dbReference type="Proteomes" id="UP000515450"/>
    </source>
</evidence>
<proteinExistence type="predicted"/>
<reference evidence="5 6" key="1">
    <citation type="journal article" date="2020" name="G3 (Bethesda)">
        <title>CeMbio - The Caenorhabditis elegans Microbiome Resource.</title>
        <authorList>
            <person name="Dirksen P."/>
            <person name="Assie A."/>
            <person name="Zimmermann J."/>
            <person name="Zhang F."/>
            <person name="Tietje A.M."/>
            <person name="Marsh S.A."/>
            <person name="Felix M.A."/>
            <person name="Shapira M."/>
            <person name="Kaleta C."/>
            <person name="Schulenburg H."/>
            <person name="Samuel B."/>
        </authorList>
    </citation>
    <scope>NUCLEOTIDE SEQUENCE [LARGE SCALE GENOMIC DNA]</scope>
    <source>
        <strain evidence="5 6">BIGb0170</strain>
    </source>
</reference>
<organism evidence="5 6">
    <name type="scientific">Sphingobacterium paramultivorum</name>
    <dbReference type="NCBI Taxonomy" id="2886510"/>
    <lineage>
        <taxon>Bacteria</taxon>
        <taxon>Pseudomonadati</taxon>
        <taxon>Bacteroidota</taxon>
        <taxon>Sphingobacteriia</taxon>
        <taxon>Sphingobacteriales</taxon>
        <taxon>Sphingobacteriaceae</taxon>
        <taxon>Sphingobacterium</taxon>
    </lineage>
</organism>
<dbReference type="RefSeq" id="WP_159727841.1">
    <property type="nucleotide sequence ID" value="NZ_CP058555.1"/>
</dbReference>
<gene>
    <name evidence="5" type="ORF">HS960_01895</name>
</gene>